<proteinExistence type="predicted"/>
<keyword evidence="3" id="KW-1185">Reference proteome</keyword>
<protein>
    <submittedName>
        <fullName evidence="2">Uncharacterized protein</fullName>
    </submittedName>
</protein>
<feature type="region of interest" description="Disordered" evidence="1">
    <location>
        <begin position="1"/>
        <end position="73"/>
    </location>
</feature>
<comment type="caution">
    <text evidence="2">The sequence shown here is derived from an EMBL/GenBank/DDBJ whole genome shotgun (WGS) entry which is preliminary data.</text>
</comment>
<organism evidence="2 3">
    <name type="scientific">Penicillium desertorum</name>
    <dbReference type="NCBI Taxonomy" id="1303715"/>
    <lineage>
        <taxon>Eukaryota</taxon>
        <taxon>Fungi</taxon>
        <taxon>Dikarya</taxon>
        <taxon>Ascomycota</taxon>
        <taxon>Pezizomycotina</taxon>
        <taxon>Eurotiomycetes</taxon>
        <taxon>Eurotiomycetidae</taxon>
        <taxon>Eurotiales</taxon>
        <taxon>Aspergillaceae</taxon>
        <taxon>Penicillium</taxon>
    </lineage>
</organism>
<reference evidence="2" key="2">
    <citation type="journal article" date="2023" name="IMA Fungus">
        <title>Comparative genomic study of the Penicillium genus elucidates a diverse pangenome and 15 lateral gene transfer events.</title>
        <authorList>
            <person name="Petersen C."/>
            <person name="Sorensen T."/>
            <person name="Nielsen M.R."/>
            <person name="Sondergaard T.E."/>
            <person name="Sorensen J.L."/>
            <person name="Fitzpatrick D.A."/>
            <person name="Frisvad J.C."/>
            <person name="Nielsen K.L."/>
        </authorList>
    </citation>
    <scope>NUCLEOTIDE SEQUENCE</scope>
    <source>
        <strain evidence="2">IBT 17660</strain>
    </source>
</reference>
<dbReference type="Proteomes" id="UP001147760">
    <property type="component" value="Unassembled WGS sequence"/>
</dbReference>
<feature type="compositionally biased region" description="Acidic residues" evidence="1">
    <location>
        <begin position="38"/>
        <end position="58"/>
    </location>
</feature>
<dbReference type="AlphaFoldDB" id="A0A9X0BRG3"/>
<feature type="compositionally biased region" description="Basic and acidic residues" evidence="1">
    <location>
        <begin position="1"/>
        <end position="10"/>
    </location>
</feature>
<evidence type="ECO:0000313" key="2">
    <source>
        <dbReference type="EMBL" id="KAJ5479888.1"/>
    </source>
</evidence>
<accession>A0A9X0BRG3</accession>
<evidence type="ECO:0000256" key="1">
    <source>
        <dbReference type="SAM" id="MobiDB-lite"/>
    </source>
</evidence>
<name>A0A9X0BRG3_9EURO</name>
<gene>
    <name evidence="2" type="ORF">N7530_005397</name>
</gene>
<sequence length="167" mass="19536">MKDDAEKMEGGRVSLKRSNDESTHDGSTDDESAHDGSESDGFDDTEQEELWSEDDSEDLGYQQDVEEHEYTTDETTQTLKIRLFLTDEETGDFKWLKNFVAECTCDGVVVATALARYIYRERMRYKFWENIEEPSEETCDVAFHLFDRYRRVKTKYRDHPVQKGTSV</sequence>
<evidence type="ECO:0000313" key="3">
    <source>
        <dbReference type="Proteomes" id="UP001147760"/>
    </source>
</evidence>
<feature type="compositionally biased region" description="Basic and acidic residues" evidence="1">
    <location>
        <begin position="17"/>
        <end position="37"/>
    </location>
</feature>
<dbReference type="OrthoDB" id="508139at2759"/>
<reference evidence="2" key="1">
    <citation type="submission" date="2022-12" db="EMBL/GenBank/DDBJ databases">
        <authorList>
            <person name="Petersen C."/>
        </authorList>
    </citation>
    <scope>NUCLEOTIDE SEQUENCE</scope>
    <source>
        <strain evidence="2">IBT 17660</strain>
    </source>
</reference>
<dbReference type="EMBL" id="JAPWDO010000003">
    <property type="protein sequence ID" value="KAJ5479888.1"/>
    <property type="molecule type" value="Genomic_DNA"/>
</dbReference>